<dbReference type="InterPro" id="IPR025241">
    <property type="entry name" value="DUF4190"/>
</dbReference>
<organism evidence="4 5">
    <name type="scientific">Gordonia rhizosphera NBRC 16068</name>
    <dbReference type="NCBI Taxonomy" id="1108045"/>
    <lineage>
        <taxon>Bacteria</taxon>
        <taxon>Bacillati</taxon>
        <taxon>Actinomycetota</taxon>
        <taxon>Actinomycetes</taxon>
        <taxon>Mycobacteriales</taxon>
        <taxon>Gordoniaceae</taxon>
        <taxon>Gordonia</taxon>
    </lineage>
</organism>
<gene>
    <name evidence="4" type="ORF">GORHZ_022_00060</name>
</gene>
<feature type="compositionally biased region" description="Basic and acidic residues" evidence="1">
    <location>
        <begin position="1"/>
        <end position="13"/>
    </location>
</feature>
<keyword evidence="5" id="KW-1185">Reference proteome</keyword>
<sequence length="168" mass="16779">MAHPPGEPDRASSDDEWSSLPPASPYDFPGMTAPGPQVPSTGQSPYGPPAPYGQPPYGPAPYVTPMPMGYAVSASRATDGRAVASLICGVLSLVLAFMCLGLAIPVPIVAVMLGVLARRDIAASGGHTAGSGMALAGIVTGAIGTTVSLLFLIFFGMAIANAAEVAPG</sequence>
<dbReference type="AlphaFoldDB" id="K6WPH2"/>
<dbReference type="eggNOG" id="ENOG5033A46">
    <property type="taxonomic scope" value="Bacteria"/>
</dbReference>
<proteinExistence type="predicted"/>
<evidence type="ECO:0000259" key="3">
    <source>
        <dbReference type="Pfam" id="PF13828"/>
    </source>
</evidence>
<keyword evidence="2" id="KW-0812">Transmembrane</keyword>
<evidence type="ECO:0000313" key="4">
    <source>
        <dbReference type="EMBL" id="GAB88434.1"/>
    </source>
</evidence>
<dbReference type="Proteomes" id="UP000008363">
    <property type="component" value="Unassembled WGS sequence"/>
</dbReference>
<keyword evidence="2" id="KW-0472">Membrane</keyword>
<evidence type="ECO:0000313" key="5">
    <source>
        <dbReference type="Proteomes" id="UP000008363"/>
    </source>
</evidence>
<feature type="region of interest" description="Disordered" evidence="1">
    <location>
        <begin position="1"/>
        <end position="51"/>
    </location>
</feature>
<dbReference type="Pfam" id="PF13828">
    <property type="entry name" value="DUF4190"/>
    <property type="match status" value="1"/>
</dbReference>
<evidence type="ECO:0000256" key="2">
    <source>
        <dbReference type="SAM" id="Phobius"/>
    </source>
</evidence>
<keyword evidence="2" id="KW-1133">Transmembrane helix</keyword>
<dbReference type="EMBL" id="BAHC01000022">
    <property type="protein sequence ID" value="GAB88434.1"/>
    <property type="molecule type" value="Genomic_DNA"/>
</dbReference>
<protein>
    <recommendedName>
        <fullName evidence="3">DUF4190 domain-containing protein</fullName>
    </recommendedName>
</protein>
<feature type="transmembrane region" description="Helical" evidence="2">
    <location>
        <begin position="82"/>
        <end position="113"/>
    </location>
</feature>
<evidence type="ECO:0000256" key="1">
    <source>
        <dbReference type="SAM" id="MobiDB-lite"/>
    </source>
</evidence>
<comment type="caution">
    <text evidence="4">The sequence shown here is derived from an EMBL/GenBank/DDBJ whole genome shotgun (WGS) entry which is preliminary data.</text>
</comment>
<dbReference type="RefSeq" id="WP_006329831.1">
    <property type="nucleotide sequence ID" value="NZ_BAHC01000022.1"/>
</dbReference>
<feature type="domain" description="DUF4190" evidence="3">
    <location>
        <begin position="82"/>
        <end position="150"/>
    </location>
</feature>
<name>K6WPH2_9ACTN</name>
<dbReference type="STRING" id="1108045.GORHZ_022_00060"/>
<feature type="transmembrane region" description="Helical" evidence="2">
    <location>
        <begin position="134"/>
        <end position="160"/>
    </location>
</feature>
<reference evidence="4 5" key="1">
    <citation type="submission" date="2012-08" db="EMBL/GenBank/DDBJ databases">
        <title>Whole genome shotgun sequence of Gordonia rhizosphera NBRC 16068.</title>
        <authorList>
            <person name="Takarada H."/>
            <person name="Isaki S."/>
            <person name="Hosoyama A."/>
            <person name="Tsuchikane K."/>
            <person name="Katsumata H."/>
            <person name="Baba S."/>
            <person name="Ohji S."/>
            <person name="Yamazaki S."/>
            <person name="Fujita N."/>
        </authorList>
    </citation>
    <scope>NUCLEOTIDE SEQUENCE [LARGE SCALE GENOMIC DNA]</scope>
    <source>
        <strain evidence="4 5">NBRC 16068</strain>
    </source>
</reference>
<dbReference type="OrthoDB" id="4375081at2"/>
<accession>K6WPH2</accession>